<evidence type="ECO:0000313" key="2">
    <source>
        <dbReference type="EMBL" id="GAA4935912.1"/>
    </source>
</evidence>
<dbReference type="Proteomes" id="UP001499993">
    <property type="component" value="Unassembled WGS sequence"/>
</dbReference>
<sequence>MWDVVVEASHNSDPDPANLDRYATGDALALMRQTLRSANDDDVTVVGEPVLDPEVTDISPQKAPDTVTILDCVDDSGWTEEESGAQSESPDPGEDQPRKVDATVRHDGLTWQVSQLRIWEQGTC</sequence>
<gene>
    <name evidence="2" type="ORF">GCM10023224_15880</name>
</gene>
<dbReference type="EMBL" id="BAABIK010000006">
    <property type="protein sequence ID" value="GAA4935912.1"/>
    <property type="molecule type" value="Genomic_DNA"/>
</dbReference>
<protein>
    <submittedName>
        <fullName evidence="2">Uncharacterized protein</fullName>
    </submittedName>
</protein>
<accession>A0ABP9GHV1</accession>
<evidence type="ECO:0000313" key="3">
    <source>
        <dbReference type="Proteomes" id="UP001499993"/>
    </source>
</evidence>
<comment type="caution">
    <text evidence="2">The sequence shown here is derived from an EMBL/GenBank/DDBJ whole genome shotgun (WGS) entry which is preliminary data.</text>
</comment>
<organism evidence="2 3">
    <name type="scientific">Streptomonospora halophila</name>
    <dbReference type="NCBI Taxonomy" id="427369"/>
    <lineage>
        <taxon>Bacteria</taxon>
        <taxon>Bacillati</taxon>
        <taxon>Actinomycetota</taxon>
        <taxon>Actinomycetes</taxon>
        <taxon>Streptosporangiales</taxon>
        <taxon>Nocardiopsidaceae</taxon>
        <taxon>Streptomonospora</taxon>
    </lineage>
</organism>
<keyword evidence="3" id="KW-1185">Reference proteome</keyword>
<feature type="region of interest" description="Disordered" evidence="1">
    <location>
        <begin position="76"/>
        <end position="101"/>
    </location>
</feature>
<proteinExistence type="predicted"/>
<dbReference type="RefSeq" id="WP_345556052.1">
    <property type="nucleotide sequence ID" value="NZ_BAABIK010000006.1"/>
</dbReference>
<name>A0ABP9GHV1_9ACTN</name>
<reference evidence="3" key="1">
    <citation type="journal article" date="2019" name="Int. J. Syst. Evol. Microbiol.">
        <title>The Global Catalogue of Microorganisms (GCM) 10K type strain sequencing project: providing services to taxonomists for standard genome sequencing and annotation.</title>
        <authorList>
            <consortium name="The Broad Institute Genomics Platform"/>
            <consortium name="The Broad Institute Genome Sequencing Center for Infectious Disease"/>
            <person name="Wu L."/>
            <person name="Ma J."/>
        </authorList>
    </citation>
    <scope>NUCLEOTIDE SEQUENCE [LARGE SCALE GENOMIC DNA]</scope>
    <source>
        <strain evidence="3">JCM 18123</strain>
    </source>
</reference>
<evidence type="ECO:0000256" key="1">
    <source>
        <dbReference type="SAM" id="MobiDB-lite"/>
    </source>
</evidence>